<dbReference type="AlphaFoldDB" id="A0A0E9T8H8"/>
<sequence>MPLHHCLQYPLKTVSGHITVSKYSTETDIIILWTVIQ</sequence>
<organism evidence="1">
    <name type="scientific">Anguilla anguilla</name>
    <name type="common">European freshwater eel</name>
    <name type="synonym">Muraena anguilla</name>
    <dbReference type="NCBI Taxonomy" id="7936"/>
    <lineage>
        <taxon>Eukaryota</taxon>
        <taxon>Metazoa</taxon>
        <taxon>Chordata</taxon>
        <taxon>Craniata</taxon>
        <taxon>Vertebrata</taxon>
        <taxon>Euteleostomi</taxon>
        <taxon>Actinopterygii</taxon>
        <taxon>Neopterygii</taxon>
        <taxon>Teleostei</taxon>
        <taxon>Anguilliformes</taxon>
        <taxon>Anguillidae</taxon>
        <taxon>Anguilla</taxon>
    </lineage>
</organism>
<name>A0A0E9T8H8_ANGAN</name>
<protein>
    <submittedName>
        <fullName evidence="1">Uncharacterized protein</fullName>
    </submittedName>
</protein>
<proteinExistence type="predicted"/>
<reference evidence="1" key="1">
    <citation type="submission" date="2014-11" db="EMBL/GenBank/DDBJ databases">
        <authorList>
            <person name="Amaro Gonzalez C."/>
        </authorList>
    </citation>
    <scope>NUCLEOTIDE SEQUENCE</scope>
</reference>
<dbReference type="EMBL" id="GBXM01059397">
    <property type="protein sequence ID" value="JAH49180.1"/>
    <property type="molecule type" value="Transcribed_RNA"/>
</dbReference>
<reference evidence="1" key="2">
    <citation type="journal article" date="2015" name="Fish Shellfish Immunol.">
        <title>Early steps in the European eel (Anguilla anguilla)-Vibrio vulnificus interaction in the gills: Role of the RtxA13 toxin.</title>
        <authorList>
            <person name="Callol A."/>
            <person name="Pajuelo D."/>
            <person name="Ebbesson L."/>
            <person name="Teles M."/>
            <person name="MacKenzie S."/>
            <person name="Amaro C."/>
        </authorList>
    </citation>
    <scope>NUCLEOTIDE SEQUENCE</scope>
</reference>
<evidence type="ECO:0000313" key="1">
    <source>
        <dbReference type="EMBL" id="JAH49180.1"/>
    </source>
</evidence>
<accession>A0A0E9T8H8</accession>